<dbReference type="EMBL" id="JAANNP010000108">
    <property type="protein sequence ID" value="NHC16206.1"/>
    <property type="molecule type" value="Genomic_DNA"/>
</dbReference>
<dbReference type="Proteomes" id="UP000800981">
    <property type="component" value="Unassembled WGS sequence"/>
</dbReference>
<evidence type="ECO:0008006" key="3">
    <source>
        <dbReference type="Google" id="ProtNLM"/>
    </source>
</evidence>
<dbReference type="PROSITE" id="PS51257">
    <property type="entry name" value="PROKAR_LIPOPROTEIN"/>
    <property type="match status" value="1"/>
</dbReference>
<evidence type="ECO:0000313" key="2">
    <source>
        <dbReference type="Proteomes" id="UP000800981"/>
    </source>
</evidence>
<organism evidence="1 2">
    <name type="scientific">Motilibacter deserti</name>
    <dbReference type="NCBI Taxonomy" id="2714956"/>
    <lineage>
        <taxon>Bacteria</taxon>
        <taxon>Bacillati</taxon>
        <taxon>Actinomycetota</taxon>
        <taxon>Actinomycetes</taxon>
        <taxon>Motilibacterales</taxon>
        <taxon>Motilibacteraceae</taxon>
        <taxon>Motilibacter</taxon>
    </lineage>
</organism>
<dbReference type="RefSeq" id="WP_166284669.1">
    <property type="nucleotide sequence ID" value="NZ_JAANNP010000108.1"/>
</dbReference>
<gene>
    <name evidence="1" type="ORF">G9H71_20680</name>
</gene>
<evidence type="ECO:0000313" key="1">
    <source>
        <dbReference type="EMBL" id="NHC16206.1"/>
    </source>
</evidence>
<keyword evidence="2" id="KW-1185">Reference proteome</keyword>
<sequence>MRGRDSLAPRRTGARRPARVALAAAVLSPLLLTACEKPVPSVTLFAGSTSERAEASCWNHDDAALPQDEVATCANAQGTLVEVHSGDTISISVDKEVAEAGWRPPGVQEISHDTYYSLPLGQELTEEVPLDIVAYDESGEQPRGVWRFRLSNKS</sequence>
<comment type="caution">
    <text evidence="1">The sequence shown here is derived from an EMBL/GenBank/DDBJ whole genome shotgun (WGS) entry which is preliminary data.</text>
</comment>
<reference evidence="1 2" key="1">
    <citation type="submission" date="2020-03" db="EMBL/GenBank/DDBJ databases">
        <title>Two novel Motilibacter sp.</title>
        <authorList>
            <person name="Liu S."/>
        </authorList>
    </citation>
    <scope>NUCLEOTIDE SEQUENCE [LARGE SCALE GENOMIC DNA]</scope>
    <source>
        <strain evidence="1 2">E257</strain>
    </source>
</reference>
<name>A0ABX0H1I8_9ACTN</name>
<proteinExistence type="predicted"/>
<accession>A0ABX0H1I8</accession>
<protein>
    <recommendedName>
        <fullName evidence="3">DUF2771 domain-containing protein</fullName>
    </recommendedName>
</protein>